<dbReference type="OrthoDB" id="9766127at2"/>
<dbReference type="RefSeq" id="WP_140602912.1">
    <property type="nucleotide sequence ID" value="NZ_SAWY01000018.1"/>
</dbReference>
<organism evidence="6 7">
    <name type="scientific">Litorilituus lipolyticus</name>
    <dbReference type="NCBI Taxonomy" id="2491017"/>
    <lineage>
        <taxon>Bacteria</taxon>
        <taxon>Pseudomonadati</taxon>
        <taxon>Pseudomonadota</taxon>
        <taxon>Gammaproteobacteria</taxon>
        <taxon>Alteromonadales</taxon>
        <taxon>Colwelliaceae</taxon>
        <taxon>Litorilituus</taxon>
    </lineage>
</organism>
<dbReference type="InterPro" id="IPR017850">
    <property type="entry name" value="Alkaline_phosphatase_core_sf"/>
</dbReference>
<evidence type="ECO:0000256" key="1">
    <source>
        <dbReference type="ARBA" id="ARBA00022553"/>
    </source>
</evidence>
<keyword evidence="3" id="KW-0732">Signal</keyword>
<sequence>MPSLFQYFEIKLTLVISAWFILQISSLANAGEIKAPKLVLQITVDQLRADLPERYLTRMGEGGFRYLYQQGVVFKNAHHSHANTETIVGHASLATGATPAVHGMIGNVWFDNKQGRLVYNIEDEQFPLLSANADVNKQTEIDPTQKAAKVSGRSPRNILVSTFSDELAIASNGEAKVFGVSVKDRGAVSMAGHIGKAFWFSKKSGEFVTSQYYYDKYPQWVSDFNKAQPTKAYHQKSWRLLKPQNTYQFANNDDQSWETNFAGFGRTFPHQYGDMTNGYFNTFLTLSPAGDELTADFAKAILINEKLGQDDITDYLSVSFSSTDYVGHIFGPSSLEAEDNLLRLDKTIANLLEVIDKKVGLKNTLIVLSADHGAAEVPAYLSQLGMENRTVSPDSWDVSPGLQALKKQFGLDKKLIKTYFHPYIYLDRELISRRKLSLSQVQKAVAHEVEKLDGVAVAISSADIEANDVPNDYVHSLVANNHNQVRSGDVYVVFEPHRFIADMEGLTVAATHGSPWSYDTFVPIIFSGYAMESAVVHKRVSTLDIATTLSALLKIKPPSGAHGNVLPEVIKN</sequence>
<feature type="active site" description="Phosphothreonine intermediate" evidence="4">
    <location>
        <position position="86"/>
    </location>
</feature>
<dbReference type="EMBL" id="SAWY01000018">
    <property type="protein sequence ID" value="TPH15901.1"/>
    <property type="molecule type" value="Genomic_DNA"/>
</dbReference>
<evidence type="ECO:0000313" key="7">
    <source>
        <dbReference type="Proteomes" id="UP000315303"/>
    </source>
</evidence>
<keyword evidence="7" id="KW-1185">Reference proteome</keyword>
<dbReference type="PANTHER" id="PTHR10151">
    <property type="entry name" value="ECTONUCLEOTIDE PYROPHOSPHATASE/PHOSPHODIESTERASE"/>
    <property type="match status" value="1"/>
</dbReference>
<dbReference type="PIRSF" id="PIRSF031924">
    <property type="entry name" value="Pi-irrepressible_AP"/>
    <property type="match status" value="1"/>
</dbReference>
<dbReference type="PANTHER" id="PTHR10151:SF120">
    <property type="entry name" value="BIS(5'-ADENOSYL)-TRIPHOSPHATASE"/>
    <property type="match status" value="1"/>
</dbReference>
<protein>
    <submittedName>
        <fullName evidence="6">Alkaline phosphatase family protein</fullName>
    </submittedName>
</protein>
<name>A0A502L0S1_9GAMM</name>
<evidence type="ECO:0000256" key="3">
    <source>
        <dbReference type="ARBA" id="ARBA00022729"/>
    </source>
</evidence>
<evidence type="ECO:0000256" key="2">
    <source>
        <dbReference type="ARBA" id="ARBA00022723"/>
    </source>
</evidence>
<dbReference type="InterPro" id="IPR026263">
    <property type="entry name" value="Alkaline_phosphatase_prok"/>
</dbReference>
<feature type="binding site" evidence="5">
    <location>
        <position position="107"/>
    </location>
    <ligand>
        <name>substrate</name>
    </ligand>
</feature>
<accession>A0A502L0S1</accession>
<dbReference type="GO" id="GO:0004035">
    <property type="term" value="F:alkaline phosphatase activity"/>
    <property type="evidence" value="ECO:0007669"/>
    <property type="project" value="InterPro"/>
</dbReference>
<reference evidence="6 7" key="1">
    <citation type="submission" date="2019-01" db="EMBL/GenBank/DDBJ databases">
        <title>Litorilituus lipolytica sp. nov., isolated from intertidal sand of the Yellow Sea in China.</title>
        <authorList>
            <person name="Liu A."/>
        </authorList>
    </citation>
    <scope>NUCLEOTIDE SEQUENCE [LARGE SCALE GENOMIC DNA]</scope>
    <source>
        <strain evidence="6 7">RZ04</strain>
    </source>
</reference>
<comment type="caution">
    <text evidence="6">The sequence shown here is derived from an EMBL/GenBank/DDBJ whole genome shotgun (WGS) entry which is preliminary data.</text>
</comment>
<keyword evidence="2" id="KW-0479">Metal-binding</keyword>
<evidence type="ECO:0000256" key="4">
    <source>
        <dbReference type="PIRSR" id="PIRSR031924-50"/>
    </source>
</evidence>
<proteinExistence type="predicted"/>
<feature type="binding site" evidence="5">
    <location>
        <begin position="183"/>
        <end position="185"/>
    </location>
    <ligand>
        <name>substrate</name>
    </ligand>
</feature>
<dbReference type="GO" id="GO:0046872">
    <property type="term" value="F:metal ion binding"/>
    <property type="evidence" value="ECO:0007669"/>
    <property type="project" value="UniProtKB-KW"/>
</dbReference>
<dbReference type="Proteomes" id="UP000315303">
    <property type="component" value="Unassembled WGS sequence"/>
</dbReference>
<dbReference type="SUPFAM" id="SSF53649">
    <property type="entry name" value="Alkaline phosphatase-like"/>
    <property type="match status" value="1"/>
</dbReference>
<dbReference type="CDD" id="cd16016">
    <property type="entry name" value="AP-SPAP"/>
    <property type="match status" value="1"/>
</dbReference>
<dbReference type="Pfam" id="PF01663">
    <property type="entry name" value="Phosphodiest"/>
    <property type="match status" value="1"/>
</dbReference>
<dbReference type="Gene3D" id="3.40.720.10">
    <property type="entry name" value="Alkaline Phosphatase, subunit A"/>
    <property type="match status" value="1"/>
</dbReference>
<gene>
    <name evidence="6" type="ORF">EPA86_07995</name>
</gene>
<dbReference type="InterPro" id="IPR002591">
    <property type="entry name" value="Phosphodiest/P_Trfase"/>
</dbReference>
<keyword evidence="1 4" id="KW-0597">Phosphoprotein</keyword>
<evidence type="ECO:0000256" key="5">
    <source>
        <dbReference type="PIRSR" id="PIRSR031924-51"/>
    </source>
</evidence>
<evidence type="ECO:0000313" key="6">
    <source>
        <dbReference type="EMBL" id="TPH15901.1"/>
    </source>
</evidence>
<dbReference type="AlphaFoldDB" id="A0A502L0S1"/>
<dbReference type="Gene3D" id="3.30.1360.150">
    <property type="match status" value="1"/>
</dbReference>